<evidence type="ECO:0000256" key="5">
    <source>
        <dbReference type="SAM" id="SignalP"/>
    </source>
</evidence>
<gene>
    <name evidence="7" type="ORF">VKT23_019703</name>
</gene>
<evidence type="ECO:0000256" key="3">
    <source>
        <dbReference type="ARBA" id="ARBA00022827"/>
    </source>
</evidence>
<feature type="signal peptide" evidence="5">
    <location>
        <begin position="1"/>
        <end position="25"/>
    </location>
</feature>
<evidence type="ECO:0000259" key="6">
    <source>
        <dbReference type="PROSITE" id="PS51387"/>
    </source>
</evidence>
<keyword evidence="3" id="KW-0274">FAD</keyword>
<reference evidence="7 8" key="1">
    <citation type="submission" date="2024-01" db="EMBL/GenBank/DDBJ databases">
        <title>A draft genome for the cacao thread blight pathogen Marasmiellus scandens.</title>
        <authorList>
            <person name="Baruah I.K."/>
            <person name="Leung J."/>
            <person name="Bukari Y."/>
            <person name="Amoako-Attah I."/>
            <person name="Meinhardt L.W."/>
            <person name="Bailey B.A."/>
            <person name="Cohen S.P."/>
        </authorList>
    </citation>
    <scope>NUCLEOTIDE SEQUENCE [LARGE SCALE GENOMIC DNA]</scope>
    <source>
        <strain evidence="7 8">GH-19</strain>
    </source>
</reference>
<dbReference type="EMBL" id="JBANRG010000108">
    <property type="protein sequence ID" value="KAK7435352.1"/>
    <property type="molecule type" value="Genomic_DNA"/>
</dbReference>
<dbReference type="Gene3D" id="3.30.465.10">
    <property type="match status" value="1"/>
</dbReference>
<keyword evidence="8" id="KW-1185">Reference proteome</keyword>
<dbReference type="PANTHER" id="PTHR42973:SF13">
    <property type="entry name" value="FAD-BINDING PCMH-TYPE DOMAIN-CONTAINING PROTEIN"/>
    <property type="match status" value="1"/>
</dbReference>
<dbReference type="Proteomes" id="UP001498398">
    <property type="component" value="Unassembled WGS sequence"/>
</dbReference>
<comment type="caution">
    <text evidence="7">The sequence shown here is derived from an EMBL/GenBank/DDBJ whole genome shotgun (WGS) entry which is preliminary data.</text>
</comment>
<dbReference type="Pfam" id="PF01565">
    <property type="entry name" value="FAD_binding_4"/>
    <property type="match status" value="1"/>
</dbReference>
<proteinExistence type="inferred from homology"/>
<evidence type="ECO:0000256" key="4">
    <source>
        <dbReference type="ARBA" id="ARBA00023002"/>
    </source>
</evidence>
<evidence type="ECO:0000256" key="1">
    <source>
        <dbReference type="ARBA" id="ARBA00005466"/>
    </source>
</evidence>
<dbReference type="InterPro" id="IPR016169">
    <property type="entry name" value="FAD-bd_PCMH_sub2"/>
</dbReference>
<dbReference type="InterPro" id="IPR036318">
    <property type="entry name" value="FAD-bd_PCMH-like_sf"/>
</dbReference>
<comment type="similarity">
    <text evidence="1">Belongs to the oxygen-dependent FAD-linked oxidoreductase family.</text>
</comment>
<protein>
    <recommendedName>
        <fullName evidence="6">FAD-binding PCMH-type domain-containing protein</fullName>
    </recommendedName>
</protein>
<sequence length="513" mass="55583">MPSRFNCNLALRSLVAVLQPFLVLASSNPYANLQAPTSDNATVACKSIQVALGSPKVETRTGPDYNQTINSPRNLFNTEFHPTCIVFPRDSADVKVAMSLIFEFEVEYAVQAGGHSANIGWNAVDNGVLISFQFMDHVAYDPSRDTIIMQPGARWGQSVTELEHYGVAPVGGRVDDVGMGLLLGGGLSFLSPAHGFGADNFVELDVVLVNGTLVTSTATNEYSDLFRALKGGANRFGIITRYEVQAVHTGHADEKTWFGGLITYPESSSEALAKAISHYIENNNDPNAVHVSGVGFLGVDNPGGPAMVGTSYLFYNGTELPQSIFGEFLSIPSVSRNLTALSYRDVIFYVQGEGVNTTGHGLLWGASALIGGENTDDLYLESLKYWKNFSNTFSSEFTISSLAFTPVPLSQILYGRERSGNAIDPPLIGYNAVLFGVIPPAGVLKISDAMEEGRQLLLEQLPASPGFPLYVNECDSKQEVFATYGSYEFLKRTYAKYDPSRFNVKHTRGPLGL</sequence>
<dbReference type="PROSITE" id="PS51387">
    <property type="entry name" value="FAD_PCMH"/>
    <property type="match status" value="1"/>
</dbReference>
<dbReference type="PANTHER" id="PTHR42973">
    <property type="entry name" value="BINDING OXIDOREDUCTASE, PUTATIVE (AFU_ORTHOLOGUE AFUA_1G17690)-RELATED"/>
    <property type="match status" value="1"/>
</dbReference>
<keyword evidence="4" id="KW-0560">Oxidoreductase</keyword>
<accession>A0ABR1IKP3</accession>
<name>A0ABR1IKP3_9AGAR</name>
<evidence type="ECO:0000256" key="2">
    <source>
        <dbReference type="ARBA" id="ARBA00022630"/>
    </source>
</evidence>
<dbReference type="InterPro" id="IPR006094">
    <property type="entry name" value="Oxid_FAD_bind_N"/>
</dbReference>
<keyword evidence="5" id="KW-0732">Signal</keyword>
<feature type="chain" id="PRO_5046262256" description="FAD-binding PCMH-type domain-containing protein" evidence="5">
    <location>
        <begin position="26"/>
        <end position="513"/>
    </location>
</feature>
<feature type="domain" description="FAD-binding PCMH-type" evidence="6">
    <location>
        <begin position="78"/>
        <end position="249"/>
    </location>
</feature>
<organism evidence="7 8">
    <name type="scientific">Marasmiellus scandens</name>
    <dbReference type="NCBI Taxonomy" id="2682957"/>
    <lineage>
        <taxon>Eukaryota</taxon>
        <taxon>Fungi</taxon>
        <taxon>Dikarya</taxon>
        <taxon>Basidiomycota</taxon>
        <taxon>Agaricomycotina</taxon>
        <taxon>Agaricomycetes</taxon>
        <taxon>Agaricomycetidae</taxon>
        <taxon>Agaricales</taxon>
        <taxon>Marasmiineae</taxon>
        <taxon>Omphalotaceae</taxon>
        <taxon>Marasmiellus</taxon>
    </lineage>
</organism>
<keyword evidence="2" id="KW-0285">Flavoprotein</keyword>
<evidence type="ECO:0000313" key="7">
    <source>
        <dbReference type="EMBL" id="KAK7435352.1"/>
    </source>
</evidence>
<evidence type="ECO:0000313" key="8">
    <source>
        <dbReference type="Proteomes" id="UP001498398"/>
    </source>
</evidence>
<dbReference type="InterPro" id="IPR050416">
    <property type="entry name" value="FAD-linked_Oxidoreductase"/>
</dbReference>
<dbReference type="SUPFAM" id="SSF56176">
    <property type="entry name" value="FAD-binding/transporter-associated domain-like"/>
    <property type="match status" value="1"/>
</dbReference>
<dbReference type="InterPro" id="IPR016166">
    <property type="entry name" value="FAD-bd_PCMH"/>
</dbReference>